<comment type="similarity">
    <text evidence="1">Belongs to the NifU family.</text>
</comment>
<sequence>MLRRTIQNTTRTLYFCTSRARFSTTVPIKQVDMNKVMEPLMRDISNNIHGNGAFIKMRDTPNPQSLKFEVAGRDLAQPGTTRDYSSPLAAYSSPFAKDIFKLDGVRRVFIADTYLTVTLSDDYSWDEHKLDILASIQNYISSDKPIFDDTVTPNKDTMVQEDDDEVVIAIKEILETKIRPMVQEDGGDVILHSFVDGIAWLKLQGSCSGCPSSSVTLKHGIENMLMHYVPEVEEVRQYEDDLEKANNEQFEKVDKQIQENASQ</sequence>
<comment type="caution">
    <text evidence="3">The sequence shown here is derived from an EMBL/GenBank/DDBJ whole genome shotgun (WGS) entry which is preliminary data.</text>
</comment>
<dbReference type="InterPro" id="IPR036498">
    <property type="entry name" value="Nfu/NifU_N_sf"/>
</dbReference>
<dbReference type="GO" id="GO:0051536">
    <property type="term" value="F:iron-sulfur cluster binding"/>
    <property type="evidence" value="ECO:0007669"/>
    <property type="project" value="InterPro"/>
</dbReference>
<evidence type="ECO:0000259" key="2">
    <source>
        <dbReference type="SMART" id="SM00932"/>
    </source>
</evidence>
<dbReference type="Pfam" id="PF01106">
    <property type="entry name" value="NifU"/>
    <property type="match status" value="1"/>
</dbReference>
<dbReference type="Pfam" id="PF08712">
    <property type="entry name" value="Nfu_N"/>
    <property type="match status" value="1"/>
</dbReference>
<gene>
    <name evidence="3" type="ORF">AKO1_007674</name>
</gene>
<dbReference type="GO" id="GO:0016226">
    <property type="term" value="P:iron-sulfur cluster assembly"/>
    <property type="evidence" value="ECO:0007669"/>
    <property type="project" value="InterPro"/>
</dbReference>
<dbReference type="InterPro" id="IPR034904">
    <property type="entry name" value="FSCA_dom_sf"/>
</dbReference>
<dbReference type="Gene3D" id="3.30.300.130">
    <property type="entry name" value="Fe-S cluster assembly (FSCA)"/>
    <property type="match status" value="1"/>
</dbReference>
<dbReference type="PANTHER" id="PTHR11178:SF1">
    <property type="entry name" value="NFU1 IRON-SULFUR CLUSTER SCAFFOLD HOMOLOG, MITOCHONDRIAL"/>
    <property type="match status" value="1"/>
</dbReference>
<keyword evidence="4" id="KW-1185">Reference proteome</keyword>
<dbReference type="EMBL" id="JAOPGA020000556">
    <property type="protein sequence ID" value="KAL0479420.1"/>
    <property type="molecule type" value="Genomic_DNA"/>
</dbReference>
<dbReference type="FunFam" id="3.30.300.130:FF:000001">
    <property type="entry name" value="NFU1 iron-sulfur cluster scaffold"/>
    <property type="match status" value="1"/>
</dbReference>
<dbReference type="Proteomes" id="UP001431209">
    <property type="component" value="Unassembled WGS sequence"/>
</dbReference>
<dbReference type="PIRSF" id="PIRSF036773">
    <property type="entry name" value="HIRIP5"/>
    <property type="match status" value="1"/>
</dbReference>
<dbReference type="SUPFAM" id="SSF117916">
    <property type="entry name" value="Fe-S cluster assembly (FSCA) domain-like"/>
    <property type="match status" value="1"/>
</dbReference>
<evidence type="ECO:0000256" key="1">
    <source>
        <dbReference type="ARBA" id="ARBA00006420"/>
    </source>
</evidence>
<proteinExistence type="inferred from homology"/>
<evidence type="ECO:0000313" key="4">
    <source>
        <dbReference type="Proteomes" id="UP001431209"/>
    </source>
</evidence>
<organism evidence="3 4">
    <name type="scientific">Acrasis kona</name>
    <dbReference type="NCBI Taxonomy" id="1008807"/>
    <lineage>
        <taxon>Eukaryota</taxon>
        <taxon>Discoba</taxon>
        <taxon>Heterolobosea</taxon>
        <taxon>Tetramitia</taxon>
        <taxon>Eutetramitia</taxon>
        <taxon>Acrasidae</taxon>
        <taxon>Acrasis</taxon>
    </lineage>
</organism>
<feature type="domain" description="Scaffold protein Nfu/NifU N-terminal" evidence="2">
    <location>
        <begin position="55"/>
        <end position="143"/>
    </location>
</feature>
<evidence type="ECO:0000313" key="3">
    <source>
        <dbReference type="EMBL" id="KAL0479420.1"/>
    </source>
</evidence>
<accession>A0AAW2YQD5</accession>
<dbReference type="InterPro" id="IPR001075">
    <property type="entry name" value="NIF_FeS_clus_asmbl_NifU_C"/>
</dbReference>
<dbReference type="GO" id="GO:0005506">
    <property type="term" value="F:iron ion binding"/>
    <property type="evidence" value="ECO:0007669"/>
    <property type="project" value="InterPro"/>
</dbReference>
<dbReference type="AlphaFoldDB" id="A0AAW2YQD5"/>
<dbReference type="InterPro" id="IPR035433">
    <property type="entry name" value="NFU1-like"/>
</dbReference>
<dbReference type="SMART" id="SM00932">
    <property type="entry name" value="Nfu_N"/>
    <property type="match status" value="1"/>
</dbReference>
<dbReference type="SUPFAM" id="SSF110836">
    <property type="entry name" value="Hypothetical protein SAV1430"/>
    <property type="match status" value="1"/>
</dbReference>
<dbReference type="PANTHER" id="PTHR11178">
    <property type="entry name" value="IRON-SULFUR CLUSTER SCAFFOLD PROTEIN NFU-RELATED"/>
    <property type="match status" value="1"/>
</dbReference>
<reference evidence="3 4" key="1">
    <citation type="submission" date="2024-03" db="EMBL/GenBank/DDBJ databases">
        <title>The Acrasis kona genome and developmental transcriptomes reveal deep origins of eukaryotic multicellular pathways.</title>
        <authorList>
            <person name="Sheikh S."/>
            <person name="Fu C.-J."/>
            <person name="Brown M.W."/>
            <person name="Baldauf S.L."/>
        </authorList>
    </citation>
    <scope>NUCLEOTIDE SEQUENCE [LARGE SCALE GENOMIC DNA]</scope>
    <source>
        <strain evidence="3 4">ATCC MYA-3509</strain>
    </source>
</reference>
<name>A0AAW2YQD5_9EUKA</name>
<dbReference type="Gene3D" id="3.30.1370.70">
    <property type="entry name" value="Scaffold protein Nfu/NifU, N-terminal domain"/>
    <property type="match status" value="1"/>
</dbReference>
<dbReference type="InterPro" id="IPR014824">
    <property type="entry name" value="Nfu/NifU_N"/>
</dbReference>
<protein>
    <recommendedName>
        <fullName evidence="2">Scaffold protein Nfu/NifU N-terminal domain-containing protein</fullName>
    </recommendedName>
</protein>
<dbReference type="GO" id="GO:0005739">
    <property type="term" value="C:mitochondrion"/>
    <property type="evidence" value="ECO:0007669"/>
    <property type="project" value="TreeGrafter"/>
</dbReference>